<dbReference type="Gene3D" id="3.30.70.270">
    <property type="match status" value="1"/>
</dbReference>
<evidence type="ECO:0000256" key="1">
    <source>
        <dbReference type="ARBA" id="ARBA00012528"/>
    </source>
</evidence>
<dbReference type="GO" id="GO:0052621">
    <property type="term" value="F:diguanylate cyclase activity"/>
    <property type="evidence" value="ECO:0007669"/>
    <property type="project" value="UniProtKB-EC"/>
</dbReference>
<keyword evidence="4" id="KW-0548">Nucleotidyltransferase</keyword>
<dbReference type="InterPro" id="IPR000160">
    <property type="entry name" value="GGDEF_dom"/>
</dbReference>
<dbReference type="EMBL" id="CP106881">
    <property type="protein sequence ID" value="UYG51354.1"/>
    <property type="molecule type" value="Genomic_DNA"/>
</dbReference>
<dbReference type="Proteomes" id="UP001162800">
    <property type="component" value="Chromosome"/>
</dbReference>
<dbReference type="SUPFAM" id="SSF55073">
    <property type="entry name" value="Nucleotide cyclase"/>
    <property type="match status" value="1"/>
</dbReference>
<dbReference type="SMART" id="SM00065">
    <property type="entry name" value="GAF"/>
    <property type="match status" value="1"/>
</dbReference>
<protein>
    <recommendedName>
        <fullName evidence="1">diguanylate cyclase</fullName>
        <ecNumber evidence="1">2.7.7.65</ecNumber>
    </recommendedName>
</protein>
<dbReference type="SUPFAM" id="SSF55781">
    <property type="entry name" value="GAF domain-like"/>
    <property type="match status" value="1"/>
</dbReference>
<dbReference type="Pfam" id="PF01590">
    <property type="entry name" value="GAF"/>
    <property type="match status" value="1"/>
</dbReference>
<keyword evidence="5" id="KW-1185">Reference proteome</keyword>
<gene>
    <name evidence="4" type="ORF">M9799_15020</name>
</gene>
<evidence type="ECO:0000256" key="2">
    <source>
        <dbReference type="ARBA" id="ARBA00034247"/>
    </source>
</evidence>
<sequence length="339" mass="37506">MEPLLDQLSVAVTSAKTLEEMSRPLLDMLAAVTGMESTFLTTMDWKREVLEVLYARNEGEMQISEGISVPWGDTLCRRAIDENQPFVNDVDKRWSDCEIGRALQIQSYMSTPVRLADGELYGTLCAASSGRHVMPPQAQHIFTLFAALIAQQVEREQLVQQLMDANARLMVYASTDALTQLPNRRALQQALTRLLEQGAREQRAVLVAFVDLDGFKAINDTHGHEVGDRFLMALADRLRVLLRAEDLAARLGGDEFAVLALGPQESEQLSAAESAFQRRVFEATQGDYQLGAVEIHYDGASVGVLGVAPGTGNALEALQAADAAMYRIKQQRRSRRLQQ</sequence>
<name>A0ABY6G8J7_9BURK</name>
<dbReference type="InterPro" id="IPR029016">
    <property type="entry name" value="GAF-like_dom_sf"/>
</dbReference>
<dbReference type="InterPro" id="IPR003018">
    <property type="entry name" value="GAF"/>
</dbReference>
<dbReference type="PANTHER" id="PTHR45138">
    <property type="entry name" value="REGULATORY COMPONENTS OF SENSORY TRANSDUCTION SYSTEM"/>
    <property type="match status" value="1"/>
</dbReference>
<evidence type="ECO:0000259" key="3">
    <source>
        <dbReference type="PROSITE" id="PS50887"/>
    </source>
</evidence>
<dbReference type="Pfam" id="PF00990">
    <property type="entry name" value="GGDEF"/>
    <property type="match status" value="1"/>
</dbReference>
<dbReference type="InterPro" id="IPR029787">
    <property type="entry name" value="Nucleotide_cyclase"/>
</dbReference>
<dbReference type="NCBIfam" id="TIGR00254">
    <property type="entry name" value="GGDEF"/>
    <property type="match status" value="1"/>
</dbReference>
<organism evidence="4 5">
    <name type="scientific">Comamonas endophytica</name>
    <dbReference type="NCBI Taxonomy" id="2949090"/>
    <lineage>
        <taxon>Bacteria</taxon>
        <taxon>Pseudomonadati</taxon>
        <taxon>Pseudomonadota</taxon>
        <taxon>Betaproteobacteria</taxon>
        <taxon>Burkholderiales</taxon>
        <taxon>Comamonadaceae</taxon>
        <taxon>Comamonas</taxon>
    </lineage>
</organism>
<dbReference type="InterPro" id="IPR050469">
    <property type="entry name" value="Diguanylate_Cyclase"/>
</dbReference>
<dbReference type="PANTHER" id="PTHR45138:SF9">
    <property type="entry name" value="DIGUANYLATE CYCLASE DGCM-RELATED"/>
    <property type="match status" value="1"/>
</dbReference>
<dbReference type="PROSITE" id="PS50887">
    <property type="entry name" value="GGDEF"/>
    <property type="match status" value="1"/>
</dbReference>
<proteinExistence type="predicted"/>
<reference evidence="4" key="1">
    <citation type="submission" date="2022-09" db="EMBL/GenBank/DDBJ databases">
        <title>The complete genome of Acidovorax sp. 5MLIR.</title>
        <authorList>
            <person name="Liu L."/>
            <person name="Yue J."/>
            <person name="Yang F."/>
            <person name="Yuan J."/>
            <person name="Li L."/>
        </authorList>
    </citation>
    <scope>NUCLEOTIDE SEQUENCE</scope>
    <source>
        <strain evidence="4">5MLIR</strain>
    </source>
</reference>
<evidence type="ECO:0000313" key="4">
    <source>
        <dbReference type="EMBL" id="UYG51354.1"/>
    </source>
</evidence>
<dbReference type="EC" id="2.7.7.65" evidence="1"/>
<dbReference type="InterPro" id="IPR043128">
    <property type="entry name" value="Rev_trsase/Diguanyl_cyclase"/>
</dbReference>
<dbReference type="CDD" id="cd01949">
    <property type="entry name" value="GGDEF"/>
    <property type="match status" value="1"/>
</dbReference>
<comment type="catalytic activity">
    <reaction evidence="2">
        <text>2 GTP = 3',3'-c-di-GMP + 2 diphosphate</text>
        <dbReference type="Rhea" id="RHEA:24898"/>
        <dbReference type="ChEBI" id="CHEBI:33019"/>
        <dbReference type="ChEBI" id="CHEBI:37565"/>
        <dbReference type="ChEBI" id="CHEBI:58805"/>
        <dbReference type="EC" id="2.7.7.65"/>
    </reaction>
</comment>
<dbReference type="Gene3D" id="3.30.450.40">
    <property type="match status" value="1"/>
</dbReference>
<dbReference type="SMART" id="SM00267">
    <property type="entry name" value="GGDEF"/>
    <property type="match status" value="1"/>
</dbReference>
<keyword evidence="4" id="KW-0808">Transferase</keyword>
<evidence type="ECO:0000313" key="5">
    <source>
        <dbReference type="Proteomes" id="UP001162800"/>
    </source>
</evidence>
<dbReference type="RefSeq" id="WP_231044681.1">
    <property type="nucleotide sequence ID" value="NZ_CP106881.1"/>
</dbReference>
<accession>A0ABY6G8J7</accession>
<feature type="domain" description="GGDEF" evidence="3">
    <location>
        <begin position="203"/>
        <end position="339"/>
    </location>
</feature>